<evidence type="ECO:0000313" key="2">
    <source>
        <dbReference type="EMBL" id="KIW02010.1"/>
    </source>
</evidence>
<organism evidence="2 3">
    <name type="scientific">Verruconis gallopava</name>
    <dbReference type="NCBI Taxonomy" id="253628"/>
    <lineage>
        <taxon>Eukaryota</taxon>
        <taxon>Fungi</taxon>
        <taxon>Dikarya</taxon>
        <taxon>Ascomycota</taxon>
        <taxon>Pezizomycotina</taxon>
        <taxon>Dothideomycetes</taxon>
        <taxon>Pleosporomycetidae</taxon>
        <taxon>Venturiales</taxon>
        <taxon>Sympoventuriaceae</taxon>
        <taxon>Verruconis</taxon>
    </lineage>
</organism>
<dbReference type="EMBL" id="KN847551">
    <property type="protein sequence ID" value="KIW02010.1"/>
    <property type="molecule type" value="Genomic_DNA"/>
</dbReference>
<feature type="region of interest" description="Disordered" evidence="1">
    <location>
        <begin position="1"/>
        <end position="65"/>
    </location>
</feature>
<keyword evidence="3" id="KW-1185">Reference proteome</keyword>
<dbReference type="GeneID" id="27314489"/>
<feature type="region of interest" description="Disordered" evidence="1">
    <location>
        <begin position="221"/>
        <end position="292"/>
    </location>
</feature>
<dbReference type="VEuPathDB" id="FungiDB:PV09_06516"/>
<proteinExistence type="predicted"/>
<reference evidence="2 3" key="1">
    <citation type="submission" date="2015-01" db="EMBL/GenBank/DDBJ databases">
        <title>The Genome Sequence of Ochroconis gallopava CBS43764.</title>
        <authorList>
            <consortium name="The Broad Institute Genomics Platform"/>
            <person name="Cuomo C."/>
            <person name="de Hoog S."/>
            <person name="Gorbushina A."/>
            <person name="Stielow B."/>
            <person name="Teixiera M."/>
            <person name="Abouelleil A."/>
            <person name="Chapman S.B."/>
            <person name="Priest M."/>
            <person name="Young S.K."/>
            <person name="Wortman J."/>
            <person name="Nusbaum C."/>
            <person name="Birren B."/>
        </authorList>
    </citation>
    <scope>NUCLEOTIDE SEQUENCE [LARGE SCALE GENOMIC DNA]</scope>
    <source>
        <strain evidence="2 3">CBS 43764</strain>
    </source>
</reference>
<dbReference type="HOGENOM" id="CLU_638095_0_0_1"/>
<name>A0A0D2A666_9PEZI</name>
<accession>A0A0D2A666</accession>
<dbReference type="AlphaFoldDB" id="A0A0D2A666"/>
<dbReference type="RefSeq" id="XP_016211879.1">
    <property type="nucleotide sequence ID" value="XM_016360167.1"/>
</dbReference>
<dbReference type="OrthoDB" id="5364171at2759"/>
<feature type="compositionally biased region" description="Basic and acidic residues" evidence="1">
    <location>
        <begin position="54"/>
        <end position="65"/>
    </location>
</feature>
<sequence>MVAEGATSSPEKRKRRQFWSSRHLSGLRRSRSSPVVFRAQMEASPRTTLEPTAEEDRKEEEHGDVVEYSGVAKDGFNAAGWTDNDAASTHTAFRDELPKSECDGEWAQNLFYAYARRTDDPRFSRFLLTFASARVCAEWWSLIQRHFGGPAANTREGPQFFSFTGDDIPGRAWKHQAFAHLRTQWMYSQIGDAVGAMGKGQEIIPLQDERGFLVQPANSNVRAATPDQERAPSRAGSFAESLGPREKEVMARQLRRTSKRDSGILLPSSPLAGPSHERSQSAPAMSPDAGGNEKALDFERLEQNLAKIEKLMDANALQLRSLEHVQAANLERLTAALVSNAEMVRDLALGQQRLGVACEDLRKAMREREERSERMSVRSMASLGSVGSTAACGHAVKRGPRKLGKAVVGYIYADEPDGPGTKSFTSTREQ</sequence>
<evidence type="ECO:0000256" key="1">
    <source>
        <dbReference type="SAM" id="MobiDB-lite"/>
    </source>
</evidence>
<dbReference type="InParanoid" id="A0A0D2A666"/>
<gene>
    <name evidence="2" type="ORF">PV09_06516</name>
</gene>
<dbReference type="Proteomes" id="UP000053259">
    <property type="component" value="Unassembled WGS sequence"/>
</dbReference>
<protein>
    <submittedName>
        <fullName evidence="2">Uncharacterized protein</fullName>
    </submittedName>
</protein>
<evidence type="ECO:0000313" key="3">
    <source>
        <dbReference type="Proteomes" id="UP000053259"/>
    </source>
</evidence>